<protein>
    <submittedName>
        <fullName evidence="2">Uncharacterized protein</fullName>
    </submittedName>
</protein>
<dbReference type="AlphaFoldDB" id="A0AAE1RCX4"/>
<name>A0AAE1RCX4_9SOLA</name>
<sequence length="148" mass="15829">MEEVGGSGGTSLFGTNNLLKWVEPPIGVHLEHAINHKDAVEQDVNGKNQNNPWSGKNASGGGSSTIWGQGNWKSGTNYQVELKILGATNVIARVEQMIQVELKIIGIAKVTAGPDMALMTTTGNLVVVGGEVNEDHIGLIWRLGWFIV</sequence>
<feature type="compositionally biased region" description="Polar residues" evidence="1">
    <location>
        <begin position="45"/>
        <end position="57"/>
    </location>
</feature>
<keyword evidence="3" id="KW-1185">Reference proteome</keyword>
<gene>
    <name evidence="2" type="ORF">RND71_032028</name>
</gene>
<dbReference type="EMBL" id="JAVYJV010000017">
    <property type="protein sequence ID" value="KAK4349273.1"/>
    <property type="molecule type" value="Genomic_DNA"/>
</dbReference>
<feature type="region of interest" description="Disordered" evidence="1">
    <location>
        <begin position="43"/>
        <end position="62"/>
    </location>
</feature>
<accession>A0AAE1RCX4</accession>
<evidence type="ECO:0000313" key="3">
    <source>
        <dbReference type="Proteomes" id="UP001291623"/>
    </source>
</evidence>
<comment type="caution">
    <text evidence="2">The sequence shown here is derived from an EMBL/GenBank/DDBJ whole genome shotgun (WGS) entry which is preliminary data.</text>
</comment>
<proteinExistence type="predicted"/>
<dbReference type="Proteomes" id="UP001291623">
    <property type="component" value="Unassembled WGS sequence"/>
</dbReference>
<reference evidence="2" key="1">
    <citation type="submission" date="2023-12" db="EMBL/GenBank/DDBJ databases">
        <title>Genome assembly of Anisodus tanguticus.</title>
        <authorList>
            <person name="Wang Y.-J."/>
        </authorList>
    </citation>
    <scope>NUCLEOTIDE SEQUENCE</scope>
    <source>
        <strain evidence="2">KB-2021</strain>
        <tissue evidence="2">Leaf</tissue>
    </source>
</reference>
<evidence type="ECO:0000313" key="2">
    <source>
        <dbReference type="EMBL" id="KAK4349273.1"/>
    </source>
</evidence>
<organism evidence="2 3">
    <name type="scientific">Anisodus tanguticus</name>
    <dbReference type="NCBI Taxonomy" id="243964"/>
    <lineage>
        <taxon>Eukaryota</taxon>
        <taxon>Viridiplantae</taxon>
        <taxon>Streptophyta</taxon>
        <taxon>Embryophyta</taxon>
        <taxon>Tracheophyta</taxon>
        <taxon>Spermatophyta</taxon>
        <taxon>Magnoliopsida</taxon>
        <taxon>eudicotyledons</taxon>
        <taxon>Gunneridae</taxon>
        <taxon>Pentapetalae</taxon>
        <taxon>asterids</taxon>
        <taxon>lamiids</taxon>
        <taxon>Solanales</taxon>
        <taxon>Solanaceae</taxon>
        <taxon>Solanoideae</taxon>
        <taxon>Hyoscyameae</taxon>
        <taxon>Anisodus</taxon>
    </lineage>
</organism>
<evidence type="ECO:0000256" key="1">
    <source>
        <dbReference type="SAM" id="MobiDB-lite"/>
    </source>
</evidence>